<reference evidence="3" key="1">
    <citation type="journal article" date="2019" name="Int. J. Syst. Evol. Microbiol.">
        <title>The Global Catalogue of Microorganisms (GCM) 10K type strain sequencing project: providing services to taxonomists for standard genome sequencing and annotation.</title>
        <authorList>
            <consortium name="The Broad Institute Genomics Platform"/>
            <consortium name="The Broad Institute Genome Sequencing Center for Infectious Disease"/>
            <person name="Wu L."/>
            <person name="Ma J."/>
        </authorList>
    </citation>
    <scope>NUCLEOTIDE SEQUENCE [LARGE SCALE GENOMIC DNA]</scope>
    <source>
        <strain evidence="3">JCM 9458</strain>
    </source>
</reference>
<sequence>MTLKLDVMLSNSVVDAADRARALEWAGVDGVFTFENAHDLFFPLVAAAPVCSLDLMTNVAIAFPRSPMHLANAAYDLHLLSQGRFRLGLGSQVRAHIENRYGAQWGRPVEHMREWVSATKAILNSWQDGTRLDFRGEYTRHTLMTPTFDPGPNPYGVPKVLVGALGPRMNRMAAEVADGVLVMPFNTARHMQERTLPAIRDGLAAAGRDRGDIEVIAEVIVGVGRTEEELAAARGVRGLLAFYGSTPAYRAVLDVEGWGDLQPELNARSKRGEWGQMAELVTDEMVDTLAVCGTPDEVAAEIVARYGECDRVCAYFPGYQASDDLIADFAAALRRAAP</sequence>
<dbReference type="NCBIfam" id="TIGR03617">
    <property type="entry name" value="F420_MSMEG_2256"/>
    <property type="match status" value="1"/>
</dbReference>
<dbReference type="SUPFAM" id="SSF51679">
    <property type="entry name" value="Bacterial luciferase-like"/>
    <property type="match status" value="1"/>
</dbReference>
<evidence type="ECO:0000313" key="3">
    <source>
        <dbReference type="Proteomes" id="UP001501676"/>
    </source>
</evidence>
<accession>A0ABP6TD53</accession>
<dbReference type="InterPro" id="IPR011251">
    <property type="entry name" value="Luciferase-like_dom"/>
</dbReference>
<evidence type="ECO:0000313" key="2">
    <source>
        <dbReference type="EMBL" id="GAA3398378.1"/>
    </source>
</evidence>
<keyword evidence="3" id="KW-1185">Reference proteome</keyword>
<feature type="domain" description="Luciferase-like" evidence="1">
    <location>
        <begin position="14"/>
        <end position="305"/>
    </location>
</feature>
<organism evidence="2 3">
    <name type="scientific">Cryptosporangium minutisporangium</name>
    <dbReference type="NCBI Taxonomy" id="113569"/>
    <lineage>
        <taxon>Bacteria</taxon>
        <taxon>Bacillati</taxon>
        <taxon>Actinomycetota</taxon>
        <taxon>Actinomycetes</taxon>
        <taxon>Cryptosporangiales</taxon>
        <taxon>Cryptosporangiaceae</taxon>
        <taxon>Cryptosporangium</taxon>
    </lineage>
</organism>
<dbReference type="EMBL" id="BAAAYN010000082">
    <property type="protein sequence ID" value="GAA3398378.1"/>
    <property type="molecule type" value="Genomic_DNA"/>
</dbReference>
<dbReference type="InterPro" id="IPR050564">
    <property type="entry name" value="F420-G6PD/mer"/>
</dbReference>
<dbReference type="PANTHER" id="PTHR43244">
    <property type="match status" value="1"/>
</dbReference>
<protein>
    <submittedName>
        <fullName evidence="2">LLM class F420-dependent oxidoreductase</fullName>
    </submittedName>
</protein>
<dbReference type="Pfam" id="PF00296">
    <property type="entry name" value="Bac_luciferase"/>
    <property type="match status" value="1"/>
</dbReference>
<name>A0ABP6TD53_9ACTN</name>
<dbReference type="PANTHER" id="PTHR43244:SF2">
    <property type="entry name" value="CONSERVED HYPOTHETICAL ALANINE AND PROLINE-RICH PROTEIN"/>
    <property type="match status" value="1"/>
</dbReference>
<dbReference type="Gene3D" id="3.20.20.30">
    <property type="entry name" value="Luciferase-like domain"/>
    <property type="match status" value="1"/>
</dbReference>
<dbReference type="CDD" id="cd01097">
    <property type="entry name" value="Tetrahydromethanopterin_reductase"/>
    <property type="match status" value="1"/>
</dbReference>
<comment type="caution">
    <text evidence="2">The sequence shown here is derived from an EMBL/GenBank/DDBJ whole genome shotgun (WGS) entry which is preliminary data.</text>
</comment>
<evidence type="ECO:0000259" key="1">
    <source>
        <dbReference type="Pfam" id="PF00296"/>
    </source>
</evidence>
<gene>
    <name evidence="2" type="ORF">GCM10020369_81730</name>
</gene>
<dbReference type="RefSeq" id="WP_345733725.1">
    <property type="nucleotide sequence ID" value="NZ_BAAAYN010000082.1"/>
</dbReference>
<dbReference type="InterPro" id="IPR036661">
    <property type="entry name" value="Luciferase-like_sf"/>
</dbReference>
<proteinExistence type="predicted"/>
<dbReference type="InterPro" id="IPR019919">
    <property type="entry name" value="Lucif-like_OxRdtase_MSMEG_2256"/>
</dbReference>
<dbReference type="Proteomes" id="UP001501676">
    <property type="component" value="Unassembled WGS sequence"/>
</dbReference>